<dbReference type="InterPro" id="IPR050678">
    <property type="entry name" value="DNA_Partitioning_ATPase"/>
</dbReference>
<feature type="domain" description="AAA" evidence="1">
    <location>
        <begin position="3"/>
        <end position="181"/>
    </location>
</feature>
<evidence type="ECO:0000313" key="3">
    <source>
        <dbReference type="Proteomes" id="UP000220841"/>
    </source>
</evidence>
<organism evidence="2 3">
    <name type="scientific">Bacillus toyonensis</name>
    <dbReference type="NCBI Taxonomy" id="155322"/>
    <lineage>
        <taxon>Bacteria</taxon>
        <taxon>Bacillati</taxon>
        <taxon>Bacillota</taxon>
        <taxon>Bacilli</taxon>
        <taxon>Bacillales</taxon>
        <taxon>Bacillaceae</taxon>
        <taxon>Bacillus</taxon>
        <taxon>Bacillus cereus group</taxon>
    </lineage>
</organism>
<accession>A0A2A8HI19</accession>
<dbReference type="RefSeq" id="WP_098226133.1">
    <property type="nucleotide sequence ID" value="NZ_NUBY01000031.1"/>
</dbReference>
<dbReference type="CDD" id="cd02042">
    <property type="entry name" value="ParAB_family"/>
    <property type="match status" value="1"/>
</dbReference>
<proteinExistence type="predicted"/>
<protein>
    <submittedName>
        <fullName evidence="2">Chromosome partitioning protein ParA</fullName>
    </submittedName>
</protein>
<sequence>MVEIIAVSTNKGGVLKTTSVTNLAGVYAREGKKVLIIDTDNQGNSLMSFGENPDKCKITIFDILVHGDMAEKGIINVHKNIDIIPANHDMSTFDFKILPNLNMYPNIFGLLAVAMRDIVDLYDVILIDTPPTLGLVQGNVLTFANKVLIPFQPEGYSVKSLEKILETIQEFKEKKNPNLEIVGVFATLVNNRTNIHKTFIDKAQKYCKKHKVKFFDTYIPQSIRFANAVAYEGKPAVIYEPYHDVSRSYFKLAKEMA</sequence>
<comment type="caution">
    <text evidence="2">The sequence shown here is derived from an EMBL/GenBank/DDBJ whole genome shotgun (WGS) entry which is preliminary data.</text>
</comment>
<evidence type="ECO:0000259" key="1">
    <source>
        <dbReference type="Pfam" id="PF13614"/>
    </source>
</evidence>
<dbReference type="Gene3D" id="3.40.50.300">
    <property type="entry name" value="P-loop containing nucleotide triphosphate hydrolases"/>
    <property type="match status" value="1"/>
</dbReference>
<dbReference type="Pfam" id="PF13614">
    <property type="entry name" value="AAA_31"/>
    <property type="match status" value="1"/>
</dbReference>
<gene>
    <name evidence="2" type="ORF">CN585_07985</name>
</gene>
<dbReference type="InterPro" id="IPR025669">
    <property type="entry name" value="AAA_dom"/>
</dbReference>
<dbReference type="InterPro" id="IPR027417">
    <property type="entry name" value="P-loop_NTPase"/>
</dbReference>
<dbReference type="AlphaFoldDB" id="A0A2A8HI19"/>
<dbReference type="SUPFAM" id="SSF52540">
    <property type="entry name" value="P-loop containing nucleoside triphosphate hydrolases"/>
    <property type="match status" value="1"/>
</dbReference>
<dbReference type="EMBL" id="NUBY01000031">
    <property type="protein sequence ID" value="PEQ08685.1"/>
    <property type="molecule type" value="Genomic_DNA"/>
</dbReference>
<dbReference type="PANTHER" id="PTHR13696:SF52">
    <property type="entry name" value="PARA FAMILY PROTEIN CT_582"/>
    <property type="match status" value="1"/>
</dbReference>
<name>A0A2A8HI19_9BACI</name>
<reference evidence="2 3" key="1">
    <citation type="submission" date="2017-09" db="EMBL/GenBank/DDBJ databases">
        <title>Large-scale bioinformatics analysis of Bacillus genomes uncovers conserved roles of natural products in bacterial physiology.</title>
        <authorList>
            <consortium name="Agbiome Team Llc"/>
            <person name="Bleich R.M."/>
            <person name="Grubbs K.J."/>
            <person name="Santa Maria K.C."/>
            <person name="Allen S.E."/>
            <person name="Farag S."/>
            <person name="Shank E.A."/>
            <person name="Bowers A."/>
        </authorList>
    </citation>
    <scope>NUCLEOTIDE SEQUENCE [LARGE SCALE GENOMIC DNA]</scope>
    <source>
        <strain evidence="2 3">AFS021349</strain>
    </source>
</reference>
<evidence type="ECO:0000313" key="2">
    <source>
        <dbReference type="EMBL" id="PEQ08685.1"/>
    </source>
</evidence>
<dbReference type="Proteomes" id="UP000220841">
    <property type="component" value="Unassembled WGS sequence"/>
</dbReference>
<dbReference type="PANTHER" id="PTHR13696">
    <property type="entry name" value="P-LOOP CONTAINING NUCLEOSIDE TRIPHOSPHATE HYDROLASE"/>
    <property type="match status" value="1"/>
</dbReference>